<evidence type="ECO:0000313" key="1">
    <source>
        <dbReference type="EMBL" id="KAK2962124.1"/>
    </source>
</evidence>
<dbReference type="EMBL" id="JARBJD010000012">
    <property type="protein sequence ID" value="KAK2962124.1"/>
    <property type="molecule type" value="Genomic_DNA"/>
</dbReference>
<proteinExistence type="predicted"/>
<comment type="caution">
    <text evidence="1">The sequence shown here is derived from an EMBL/GenBank/DDBJ whole genome shotgun (WGS) entry which is preliminary data.</text>
</comment>
<dbReference type="Proteomes" id="UP001281761">
    <property type="component" value="Unassembled WGS sequence"/>
</dbReference>
<keyword evidence="2" id="KW-1185">Reference proteome</keyword>
<protein>
    <submittedName>
        <fullName evidence="1">Uncharacterized protein</fullName>
    </submittedName>
</protein>
<organism evidence="1 2">
    <name type="scientific">Blattamonas nauphoetae</name>
    <dbReference type="NCBI Taxonomy" id="2049346"/>
    <lineage>
        <taxon>Eukaryota</taxon>
        <taxon>Metamonada</taxon>
        <taxon>Preaxostyla</taxon>
        <taxon>Oxymonadida</taxon>
        <taxon>Blattamonas</taxon>
    </lineage>
</organism>
<evidence type="ECO:0000313" key="2">
    <source>
        <dbReference type="Proteomes" id="UP001281761"/>
    </source>
</evidence>
<name>A0ABQ9YEH3_9EUKA</name>
<gene>
    <name evidence="1" type="ORF">BLNAU_2784</name>
</gene>
<sequence length="82" mass="9508">MLRKKIAHSKFITQLLQSLSQLHGQLERGDIIKLLQCVTQACNFQEAKDFGYQITENQNYYAKSLFNTDSPTIHSALQHQRQ</sequence>
<accession>A0ABQ9YEH3</accession>
<reference evidence="1 2" key="1">
    <citation type="journal article" date="2022" name="bioRxiv">
        <title>Genomics of Preaxostyla Flagellates Illuminates Evolutionary Transitions and the Path Towards Mitochondrial Loss.</title>
        <authorList>
            <person name="Novak L.V.F."/>
            <person name="Treitli S.C."/>
            <person name="Pyrih J."/>
            <person name="Halakuc P."/>
            <person name="Pipaliya S.V."/>
            <person name="Vacek V."/>
            <person name="Brzon O."/>
            <person name="Soukal P."/>
            <person name="Eme L."/>
            <person name="Dacks J.B."/>
            <person name="Karnkowska A."/>
            <person name="Elias M."/>
            <person name="Hampl V."/>
        </authorList>
    </citation>
    <scope>NUCLEOTIDE SEQUENCE [LARGE SCALE GENOMIC DNA]</scope>
    <source>
        <strain evidence="1">NAU3</strain>
        <tissue evidence="1">Gut</tissue>
    </source>
</reference>